<name>A0ABU3F871_9ENTE</name>
<keyword evidence="2" id="KW-1133">Transmembrane helix</keyword>
<dbReference type="Proteomes" id="UP001181046">
    <property type="component" value="Unassembled WGS sequence"/>
</dbReference>
<keyword evidence="2" id="KW-0812">Transmembrane</keyword>
<keyword evidence="2" id="KW-0472">Membrane</keyword>
<sequence>MNKRALNHFFSKQAPQSEGSTKKAKYRLMHLFAVGILSVQMLTSAVAPVYQVAAETTTQTSQTTEIASTEQTKPTTASEPAASSAEAKTTSESSTEPAEETDPAKVRSDLLKTIAQFGDTAGTTVTVADKAIKIELSPKLSKKAEEIKKAITPLVPDGYKAEITAKQADLQSITNLDQLTTADIKSLTMTWSQKPDAATTTGTAVYPTGFVLTFNSFENGRTATWKPGDTITIPNLTYTGAYGDVSLEPNFVRTTIAGLGYIEGNTITVTSEDIGKELAINFGNLKKSDFASFTTDVKLPAKADVTASFLGQELKFTAIDQSASWTGQIGEVVKDGEVPGERDFSFQYSGSFFTGDKSRDLSYGAAYHDAADFSAYVNKVNDETKDYQGIYPLEPTMKKLAETPGNLFMVNTYPATEANKKILTVTGSNLFTKSTVGAISGLTNDGLHPMVGGEGSSLFLVNTTTRYFEPGTTKAEMKAALAVGETGYSKQADGSFISLVNMGNYSSDGDHISYADVSYPNSLWPAMIRNQHMQPADSFNATDYQAKMVAADGAETPPLFAAQYLSTITVEDPSDGTTTYDLNSTIEGMDDAPVNGTSSVYTPMKMDPATISTEGLAAIKISYKSGDTIVGQSKTIYAEPGTTFDAYKQSSPNEVFFPDEFKVDPFTYRKTAEPTIKDFGAVGTTTNIVVEYEPLATLQLNYKAGDKTIAGSKLIYDVGDTNLKDYLTANADSETNSEAKLFPKEIKNGTTTYRLKDSFDPAAHTFGAGGSMTSVDVEYEKLSDIGFWTPHEGYDLTKNTGTYGDTGLELYVSSEDPWQDKIIGDPTLAENKTEVKAKGIFGNTVDVGAKWYISMDGVLHIGPGETFWVYTSNFPSTDITPPDGDYKAGAVSPWYQYKDKFTKVSIDGKVTLNPTSQYLFSTLDQVTSYSGLENLDFTLDNDYLKENASQYTTVNVQGMFQSNYALTEMTGEENWDLSKVENTSVMFSNTVISSLDATNWGMDSLTNAYAMFYHAKGLTEINGTENWSMAKVTRMDDMFNGASSLKTLDASGWKTGNVTTMLGMFSGTSALTSVETSNWNTSNVTTMSGMFNGAKVLTNVDTSNWDTSKVTSMSVMFQNASSLPQLDTSGWNTSSVTNMSYMFNGASSLTALDTSGWQTPKVTTMRTMFQNTAALTKVDFSSASTSSVTDMKFMFGGTSGLREITFGTEFKTTQLTTDSQAGQLDLPNDTATLKWRDVAGGTVTAPLGSQQIGAYNSATATPDTFVLVDTVSDAKIRYNDVNDTDPLTTTKATQTVNGKVGEPELVTLYDPWTSPELKDQPYVFAVENSTTTGLPDPMTAFYRDPLSVTIVNGATATGDDKVVSLQKVQAKGIFGDVKWYIDMEGTLHIGSGTFGEPDDSAEMTSPWMVYNDIIDDVIIDGSVIANTDSTALFGGLDTESISGLENIDVSNVTDMGYMFSQMTNLSKLDLSSWDTSSVTNMTAMFAQNNFSNVDLGTWETENVTDMSYMFAMTPNLTSLATPNWNTEKVTTMIGMFTSASALTELDFTGWNTSNVTDMTMMLEPMDPSMPMALKKVTFDSTFATSQLAAKAVELPNTTDSLKWQNLAGGTDDAPKGTEFLTAYASVVPDTYVLVDTITDAKILYNDSTDSNVATKTKATQALSGKIGETETVDLYDPWTSPELKDQKYVFAVEKNATTGLPDPMTAFSRDPLSVTFQTTTDDDEIVNLQPVQAKGIFGDVKWYIDMKGTLHIGSGTFASPVLKDGSAVSPWNDYTKIVNNISIEGNVTANEDSSALFQGFKMVTEISGLDKLDVSNVKNMDHLFYELTTLKTLDISSWDTTNVTNMSNMFRDLQRVPEITFGDGWDTTNVTKMDYMFAMMPTLSKINLEGWNTSNVTTMEGMFIADMALTTLDFSSFDTNNVTDMTAMFAYLVSLNEVTFGENFKTENVAFSSNDYGITEDANGQVVLPNTTDEPTVTRWQNVGDGTVAAPTGDQHLSAYAGAVPDTYVLTSGTIKPILPDTGSDQRLIALISASALIVLGLLGVVWYKRKDSEIER</sequence>
<organism evidence="3 4">
    <name type="scientific">Enterococcus xiangfangensis</name>
    <dbReference type="NCBI Taxonomy" id="1296537"/>
    <lineage>
        <taxon>Bacteria</taxon>
        <taxon>Bacillati</taxon>
        <taxon>Bacillota</taxon>
        <taxon>Bacilli</taxon>
        <taxon>Lactobacillales</taxon>
        <taxon>Enterococcaceae</taxon>
        <taxon>Enterococcus</taxon>
    </lineage>
</organism>
<dbReference type="InterPro" id="IPR011889">
    <property type="entry name" value="Liste_lipo_26"/>
</dbReference>
<feature type="region of interest" description="Disordered" evidence="1">
    <location>
        <begin position="56"/>
        <end position="105"/>
    </location>
</feature>
<keyword evidence="4" id="KW-1185">Reference proteome</keyword>
<evidence type="ECO:0000256" key="2">
    <source>
        <dbReference type="SAM" id="Phobius"/>
    </source>
</evidence>
<dbReference type="SUPFAM" id="SSF52058">
    <property type="entry name" value="L domain-like"/>
    <property type="match status" value="2"/>
</dbReference>
<dbReference type="Gene3D" id="3.80.10.10">
    <property type="entry name" value="Ribonuclease Inhibitor"/>
    <property type="match status" value="3"/>
</dbReference>
<gene>
    <name evidence="3" type="ORF">P7H27_03740</name>
</gene>
<accession>A0ABU3F871</accession>
<comment type="caution">
    <text evidence="3">The sequence shown here is derived from an EMBL/GenBank/DDBJ whole genome shotgun (WGS) entry which is preliminary data.</text>
</comment>
<reference evidence="3" key="1">
    <citation type="submission" date="2023-03" db="EMBL/GenBank/DDBJ databases">
        <authorList>
            <person name="Shen W."/>
            <person name="Cai J."/>
        </authorList>
    </citation>
    <scope>NUCLEOTIDE SEQUENCE</scope>
    <source>
        <strain evidence="3">P66-3</strain>
    </source>
</reference>
<evidence type="ECO:0000256" key="1">
    <source>
        <dbReference type="SAM" id="MobiDB-lite"/>
    </source>
</evidence>
<dbReference type="Pfam" id="PF03382">
    <property type="entry name" value="DUF285"/>
    <property type="match status" value="5"/>
</dbReference>
<evidence type="ECO:0000313" key="3">
    <source>
        <dbReference type="EMBL" id="MDT2758869.1"/>
    </source>
</evidence>
<feature type="compositionally biased region" description="Low complexity" evidence="1">
    <location>
        <begin position="56"/>
        <end position="96"/>
    </location>
</feature>
<dbReference type="NCBIfam" id="TIGR02167">
    <property type="entry name" value="Liste_lipo_26"/>
    <property type="match status" value="10"/>
</dbReference>
<feature type="region of interest" description="Disordered" evidence="1">
    <location>
        <begin position="1"/>
        <end position="21"/>
    </location>
</feature>
<dbReference type="InterPro" id="IPR032675">
    <property type="entry name" value="LRR_dom_sf"/>
</dbReference>
<dbReference type="EMBL" id="JARQAJ010000001">
    <property type="protein sequence ID" value="MDT2758869.1"/>
    <property type="molecule type" value="Genomic_DNA"/>
</dbReference>
<dbReference type="InterPro" id="IPR005046">
    <property type="entry name" value="DUF285"/>
</dbReference>
<proteinExistence type="predicted"/>
<evidence type="ECO:0000313" key="4">
    <source>
        <dbReference type="Proteomes" id="UP001181046"/>
    </source>
</evidence>
<dbReference type="RefSeq" id="WP_311829508.1">
    <property type="nucleotide sequence ID" value="NZ_JARQAJ010000001.1"/>
</dbReference>
<feature type="transmembrane region" description="Helical" evidence="2">
    <location>
        <begin position="2028"/>
        <end position="2048"/>
    </location>
</feature>
<protein>
    <submittedName>
        <fullName evidence="3">BspA family leucine-rich repeat surface protein</fullName>
    </submittedName>
</protein>